<evidence type="ECO:0000313" key="4">
    <source>
        <dbReference type="Proteomes" id="UP000268007"/>
    </source>
</evidence>
<dbReference type="Pfam" id="PF00207">
    <property type="entry name" value="A2M"/>
    <property type="match status" value="1"/>
</dbReference>
<dbReference type="InterPro" id="IPR041246">
    <property type="entry name" value="Bact_MG10"/>
</dbReference>
<dbReference type="InterPro" id="IPR012910">
    <property type="entry name" value="Plug_dom"/>
</dbReference>
<organism evidence="3 4">
    <name type="scientific">Mucilaginibacter gracilis</name>
    <dbReference type="NCBI Taxonomy" id="423350"/>
    <lineage>
        <taxon>Bacteria</taxon>
        <taxon>Pseudomonadati</taxon>
        <taxon>Bacteroidota</taxon>
        <taxon>Sphingobacteriia</taxon>
        <taxon>Sphingobacteriales</taxon>
        <taxon>Sphingobacteriaceae</taxon>
        <taxon>Mucilaginibacter</taxon>
    </lineage>
</organism>
<name>A0A495IZ27_9SPHI</name>
<dbReference type="SMART" id="SM01360">
    <property type="entry name" value="A2M"/>
    <property type="match status" value="1"/>
</dbReference>
<reference evidence="3 4" key="1">
    <citation type="submission" date="2018-10" db="EMBL/GenBank/DDBJ databases">
        <title>Genomic Encyclopedia of Archaeal and Bacterial Type Strains, Phase II (KMG-II): from individual species to whole genera.</title>
        <authorList>
            <person name="Goeker M."/>
        </authorList>
    </citation>
    <scope>NUCLEOTIDE SEQUENCE [LARGE SCALE GENOMIC DNA]</scope>
    <source>
        <strain evidence="3 4">DSM 18602</strain>
    </source>
</reference>
<proteinExistence type="inferred from homology"/>
<evidence type="ECO:0000256" key="1">
    <source>
        <dbReference type="ARBA" id="ARBA00010556"/>
    </source>
</evidence>
<feature type="domain" description="Alpha-2-macroglobulin" evidence="2">
    <location>
        <begin position="1327"/>
        <end position="1417"/>
    </location>
</feature>
<dbReference type="InterPro" id="IPR001599">
    <property type="entry name" value="Macroglobln_a2"/>
</dbReference>
<protein>
    <submittedName>
        <fullName evidence="3">TonB-dependent SusC/RagA subfamily outer membrane receptor</fullName>
    </submittedName>
</protein>
<dbReference type="Gene3D" id="2.60.40.1930">
    <property type="match status" value="1"/>
</dbReference>
<dbReference type="InterPro" id="IPR002890">
    <property type="entry name" value="MG2"/>
</dbReference>
<keyword evidence="4" id="KW-1185">Reference proteome</keyword>
<comment type="caution">
    <text evidence="3">The sequence shown here is derived from an EMBL/GenBank/DDBJ whole genome shotgun (WGS) entry which is preliminary data.</text>
</comment>
<dbReference type="GO" id="GO:0004866">
    <property type="term" value="F:endopeptidase inhibitor activity"/>
    <property type="evidence" value="ECO:0007669"/>
    <property type="project" value="InterPro"/>
</dbReference>
<dbReference type="PANTHER" id="PTHR40094:SF1">
    <property type="entry name" value="UBIQUITIN DOMAIN-CONTAINING PROTEIN"/>
    <property type="match status" value="1"/>
</dbReference>
<dbReference type="PANTHER" id="PTHR40094">
    <property type="entry name" value="ALPHA-2-MACROGLOBULIN HOMOLOG"/>
    <property type="match status" value="1"/>
</dbReference>
<accession>A0A495IZ27</accession>
<gene>
    <name evidence="3" type="ORF">BDD43_1979</name>
</gene>
<dbReference type="Gene3D" id="2.170.130.10">
    <property type="entry name" value="TonB-dependent receptor, plug domain"/>
    <property type="match status" value="1"/>
</dbReference>
<dbReference type="Pfam" id="PF17973">
    <property type="entry name" value="bMG10"/>
    <property type="match status" value="1"/>
</dbReference>
<keyword evidence="3" id="KW-0675">Receptor</keyword>
<comment type="similarity">
    <text evidence="1">Belongs to the protease inhibitor I39 (alpha-2-macroglobulin) family. Bacterial alpha-2-macroglobulin subfamily.</text>
</comment>
<dbReference type="Proteomes" id="UP000268007">
    <property type="component" value="Unassembled WGS sequence"/>
</dbReference>
<dbReference type="EMBL" id="RBKU01000001">
    <property type="protein sequence ID" value="RKR81822.1"/>
    <property type="molecule type" value="Genomic_DNA"/>
</dbReference>
<dbReference type="Pfam" id="PF01835">
    <property type="entry name" value="MG2"/>
    <property type="match status" value="1"/>
</dbReference>
<dbReference type="InterPro" id="IPR037066">
    <property type="entry name" value="Plug_dom_sf"/>
</dbReference>
<dbReference type="Pfam" id="PF07715">
    <property type="entry name" value="Plug"/>
    <property type="match status" value="1"/>
</dbReference>
<evidence type="ECO:0000313" key="3">
    <source>
        <dbReference type="EMBL" id="RKR81822.1"/>
    </source>
</evidence>
<dbReference type="OrthoDB" id="9767116at2"/>
<evidence type="ECO:0000259" key="2">
    <source>
        <dbReference type="SMART" id="SM01360"/>
    </source>
</evidence>
<dbReference type="InterPro" id="IPR051802">
    <property type="entry name" value="YfhM-like"/>
</dbReference>
<dbReference type="SUPFAM" id="SSF56935">
    <property type="entry name" value="Porins"/>
    <property type="match status" value="1"/>
</dbReference>
<dbReference type="Gene3D" id="1.50.10.20">
    <property type="match status" value="1"/>
</dbReference>
<sequence length="2072" mass="233045">MQLSRYVIKFLAITLLLCFFKTGYCQTQTDSLSLANLKRLESGILEKAMLVQTQRELELIRKQAVKSNNNILLARSLFDLMQVRDQRTEDTLYFRNSAFIDTLLAGSVSSELRALLFLMRAQRISRFDSRPLRFNYAAYRTKALKIDYAAFDRRQRDSVVAKDLDSALSYHVFKGKGKQLLWLSSNPDVFLFDPKFEDIVFSERINLLAIKGYYSGTPWTPFGDWLSLPSPAFRKSLDTLAAGRSNKNERLTAYQRWLSFHKTEPETAAFIESLARKSIYLSVSSDTLIRRIYIDYLQDLIKTPYPAAKAHAVYQLCLMWNEDGNKYSNLSDRYSYRYAYQPRPTFDPKYRNFPAMALSLYEQNASLMQQYPVFNTVLATMAQQIKAVGLRVEMTGPYLPDEAIPLKVMYKNADTLFYRVIRIKADEHAGSGTVIATDELLGRKTEQAGSFKLPLPPDHNKHTVYLELGALPLGHYRLLFNNAPIRTGGATLNNMGFEVTKITAVNTDEQLFVLDRKTGFPLAGAQIQGFKKGIEANKGLVTSLVPQNGCIKISSDVTDSIHIIYKRDTSGYSFSVRENEVSDDVYDKDSYDDLDEFFDDKVSMNIFTDRAIYRPGQTVHYKIIFLTKDPDNGSTILFNSKNVDGFFKKRLKKWLNDANDKILLKDPFNKQIDSAVLKINDFGSFAGTFVLPKTAATGSWSIDGKAKTEYRNNGEFQVEEYKRPTIELSMEKQKKMLLPGAPFIIKLKLRSLSGTDLGHIPIEYTIDRSGSMPSKKGGLNDLYNNYVNTELIHKTGFTDDKGELLIPVKDALLAKTALSDSIVWNYNYTMNAKAVDATGESTELKENVDISSRPVKINIQVAKTYDRQALPILNISTTADFEGTIGRKVNIKLYRTNNPDQPKTENNAVDQWYYPEKDWNNWFPDLASAVPGIDQRVLVLDTVINTANYEKLTLAKDRLTTGFYQMIANYKENDRTIGQSLYSFKVFDSKTGESPVDDIDHMPVNSAKPGDLLTWYSTAKNDNYTIYQVLYTSNNKKRKVENIYSPITERSGLRTWHYRIPPNAIGEILLNRIYVRNNDVRKFQHRVYLYATVAMPPGIIIERYRKVMAPGAQETFSLSIKTKNENTAAELMTTLYDASLDKLEKQIWELPNTEQRRVNLYTDWNYSLVASRIAGEFKDAPQDIENSLQFGYTGTPGAAYALQGRLAGVSITNASGLNEVVVTVGYGTERRMDLTGSVSSVTVRGISSLQDYSQPLIILDGQIFTGDLKTFNATSITQAIVLKGADASAIYGSRAAQGVLVISTKGPIVFPEPEEPVVKVRKNFNETAFFFPQVHAGADGFYTFSFTMPETATEWKWKMLAHTRDAQFTYLERTLQTQLNLMVQPNMPRLLYQGDRIRLQSRISNLDTLAVTGRASCKIEDAVTGQDLTAVLTAASTQAFSLDKKSSGAVSFFLQVPAGQLNPLKIIITATGEKTADAEEHILPVLSSKVFIRQSQSVQFNNNASINLAPVKMPANAELYGIGISINQKPQAALIYALPWLANYSYDCAEQTFNKLRAHATALRLMQRDTNAQQAFRKAKGFIEKQKPASDELPDELAEQAMPWLHIGNHAALQQKQLFYLLDTSVTKSHINVHLERLFKLQQPDGGLAWFDGGKSSDYISAYVLAGFGQLWQQGWRPVPQVANRQQEFINQLCVYNQATLSTASMRTYDFFQLYALSYWRKRHDLPGPLVQKINLLLDSGWRNVNSRSIEQQALLIINTLRFTQPENALYKKAVDQLENISQLAINDEVNGIRWKDIADAEEMGSSREETVAILSEAFKLSGKYANIPSGIVKWFLTTKQDEHWETTKGTAAAIDLLQQEKGSVFGESKAFSASIAGRNLAVSDGLLNGIPASFTAIKQQPASLTLQQQGTGAGGALTWYYFATPDRLDTLNKAVKISKTFYSYDKDKGWVILTARTALKAGDAVKVRLVIETASRLKFVHISDPRAAAFEPKENNSGYRYGNGFSYYQSVKDYGSDLFTESLPKGITELSYEMVVAHDGEFTSGPARIQCMYSPAVTAYSGTEKIRADSK</sequence>